<gene>
    <name evidence="1" type="ORF">ERS007741_01449</name>
</gene>
<dbReference type="EMBL" id="CHKL01000125">
    <property type="protein sequence ID" value="COW09054.1"/>
    <property type="molecule type" value="Genomic_DNA"/>
</dbReference>
<evidence type="ECO:0000313" key="1">
    <source>
        <dbReference type="EMBL" id="COW09054.1"/>
    </source>
</evidence>
<dbReference type="Proteomes" id="UP000048600">
    <property type="component" value="Unassembled WGS sequence"/>
</dbReference>
<protein>
    <submittedName>
        <fullName evidence="1">Uncharacterized protein</fullName>
    </submittedName>
</protein>
<accession>A0A655IPU9</accession>
<dbReference type="AlphaFoldDB" id="A0A655IPU9"/>
<name>A0A655IPU9_MYCTX</name>
<proteinExistence type="predicted"/>
<reference evidence="1 2" key="1">
    <citation type="submission" date="2015-03" db="EMBL/GenBank/DDBJ databases">
        <authorList>
            <consortium name="Pathogen Informatics"/>
        </authorList>
    </citation>
    <scope>NUCLEOTIDE SEQUENCE [LARGE SCALE GENOMIC DNA]</scope>
    <source>
        <strain evidence="1 2">P00601463</strain>
    </source>
</reference>
<evidence type="ECO:0000313" key="2">
    <source>
        <dbReference type="Proteomes" id="UP000048600"/>
    </source>
</evidence>
<sequence length="52" mass="5639">MVGDVVGALSVLMLKLQPASARLSATVATAAVKCFIARSRRLDRHFRPVRSD</sequence>
<organism evidence="1 2">
    <name type="scientific">Mycobacterium tuberculosis</name>
    <dbReference type="NCBI Taxonomy" id="1773"/>
    <lineage>
        <taxon>Bacteria</taxon>
        <taxon>Bacillati</taxon>
        <taxon>Actinomycetota</taxon>
        <taxon>Actinomycetes</taxon>
        <taxon>Mycobacteriales</taxon>
        <taxon>Mycobacteriaceae</taxon>
        <taxon>Mycobacterium</taxon>
        <taxon>Mycobacterium tuberculosis complex</taxon>
    </lineage>
</organism>